<accession>A0A6J5ACQ7</accession>
<dbReference type="InterPro" id="IPR012994">
    <property type="entry name" value="YbgT_YccB"/>
</dbReference>
<dbReference type="InterPro" id="IPR011724">
    <property type="entry name" value="Cyd_oper_YbgT"/>
</dbReference>
<proteinExistence type="predicted"/>
<keyword evidence="1" id="KW-1133">Transmembrane helix</keyword>
<dbReference type="EMBL" id="CADIJZ010000005">
    <property type="protein sequence ID" value="CAB3664076.1"/>
    <property type="molecule type" value="Genomic_DNA"/>
</dbReference>
<evidence type="ECO:0000256" key="1">
    <source>
        <dbReference type="SAM" id="Phobius"/>
    </source>
</evidence>
<protein>
    <recommendedName>
        <fullName evidence="4">Cyd operon protein YbgT</fullName>
    </recommendedName>
</protein>
<evidence type="ECO:0000313" key="3">
    <source>
        <dbReference type="Proteomes" id="UP000494205"/>
    </source>
</evidence>
<gene>
    <name evidence="2" type="ORF">LMG27174_01799</name>
</gene>
<feature type="transmembrane region" description="Helical" evidence="1">
    <location>
        <begin position="12"/>
        <end position="34"/>
    </location>
</feature>
<keyword evidence="1" id="KW-0812">Transmembrane</keyword>
<dbReference type="AlphaFoldDB" id="A0A6J5ACQ7"/>
<dbReference type="Pfam" id="PF08173">
    <property type="entry name" value="YbgT_YccB"/>
    <property type="match status" value="1"/>
</dbReference>
<sequence>MPTMRVSLFAMWYFAWIPAIGVVLALGVINVMWLEPRRSCEAVHLKTC</sequence>
<keyword evidence="1" id="KW-0472">Membrane</keyword>
<evidence type="ECO:0000313" key="2">
    <source>
        <dbReference type="EMBL" id="CAB3664076.1"/>
    </source>
</evidence>
<evidence type="ECO:0008006" key="4">
    <source>
        <dbReference type="Google" id="ProtNLM"/>
    </source>
</evidence>
<name>A0A6J5ACQ7_9BURK</name>
<organism evidence="2 3">
    <name type="scientific">Paraburkholderia rhynchosiae</name>
    <dbReference type="NCBI Taxonomy" id="487049"/>
    <lineage>
        <taxon>Bacteria</taxon>
        <taxon>Pseudomonadati</taxon>
        <taxon>Pseudomonadota</taxon>
        <taxon>Betaproteobacteria</taxon>
        <taxon>Burkholderiales</taxon>
        <taxon>Burkholderiaceae</taxon>
        <taxon>Paraburkholderia</taxon>
    </lineage>
</organism>
<reference evidence="2 3" key="1">
    <citation type="submission" date="2020-04" db="EMBL/GenBank/DDBJ databases">
        <authorList>
            <person name="De Canck E."/>
        </authorList>
    </citation>
    <scope>NUCLEOTIDE SEQUENCE [LARGE SCALE GENOMIC DNA]</scope>
    <source>
        <strain evidence="2 3">LMG 27174</strain>
    </source>
</reference>
<dbReference type="NCBIfam" id="TIGR02106">
    <property type="entry name" value="cyd_oper_ybgT"/>
    <property type="match status" value="1"/>
</dbReference>
<dbReference type="Proteomes" id="UP000494205">
    <property type="component" value="Unassembled WGS sequence"/>
</dbReference>
<dbReference type="RefSeq" id="WP_407672924.1">
    <property type="nucleotide sequence ID" value="NZ_CADIJZ010000005.1"/>
</dbReference>